<protein>
    <submittedName>
        <fullName evidence="2">Sugar phosphate isomerase/epimerase family protein</fullName>
    </submittedName>
</protein>
<evidence type="ECO:0000313" key="2">
    <source>
        <dbReference type="EMBL" id="MFC5466402.1"/>
    </source>
</evidence>
<sequence length="265" mass="30063">MNILGFSSGMYGWYERHWMDFKEEPSLDEIFRSCAEAGLDAVEVDAQPEIVQLAKSYGFAISGSYIGLPLHESSINIEETVMPVARRLSEVNGRDLLINADPKGGWGVALKKTEDEFKRQGEHLSNIADAVRDLGLKVSMHNHADDKHNAEGDLRSVIEYSSKEVGLCIDTGWAHVAGMNPLEWIEKYPERVYSFHLRNQHGAIPSENITSGDIDMQKLIHLLSDINYQGWLTFELWHREDNHPQRSLVEDTKISINYLKQALQV</sequence>
<dbReference type="GO" id="GO:0016853">
    <property type="term" value="F:isomerase activity"/>
    <property type="evidence" value="ECO:0007669"/>
    <property type="project" value="UniProtKB-KW"/>
</dbReference>
<keyword evidence="2" id="KW-0413">Isomerase</keyword>
<dbReference type="RefSeq" id="WP_382354401.1">
    <property type="nucleotide sequence ID" value="NZ_JBHSMC010000026.1"/>
</dbReference>
<proteinExistence type="predicted"/>
<organism evidence="2 3">
    <name type="scientific">Lederbergia graminis</name>
    <dbReference type="NCBI Taxonomy" id="735518"/>
    <lineage>
        <taxon>Bacteria</taxon>
        <taxon>Bacillati</taxon>
        <taxon>Bacillota</taxon>
        <taxon>Bacilli</taxon>
        <taxon>Bacillales</taxon>
        <taxon>Bacillaceae</taxon>
        <taxon>Lederbergia</taxon>
    </lineage>
</organism>
<dbReference type="EMBL" id="JBHSMC010000026">
    <property type="protein sequence ID" value="MFC5466402.1"/>
    <property type="molecule type" value="Genomic_DNA"/>
</dbReference>
<dbReference type="InterPro" id="IPR036237">
    <property type="entry name" value="Xyl_isomerase-like_sf"/>
</dbReference>
<dbReference type="Pfam" id="PF01261">
    <property type="entry name" value="AP_endonuc_2"/>
    <property type="match status" value="1"/>
</dbReference>
<dbReference type="SUPFAM" id="SSF51658">
    <property type="entry name" value="Xylose isomerase-like"/>
    <property type="match status" value="1"/>
</dbReference>
<accession>A0ABW0LNJ6</accession>
<dbReference type="PANTHER" id="PTHR12110">
    <property type="entry name" value="HYDROXYPYRUVATE ISOMERASE"/>
    <property type="match status" value="1"/>
</dbReference>
<gene>
    <name evidence="2" type="ORF">ACFPM4_16905</name>
</gene>
<dbReference type="InterPro" id="IPR050312">
    <property type="entry name" value="IolE/XylAMocC-like"/>
</dbReference>
<dbReference type="InterPro" id="IPR013022">
    <property type="entry name" value="Xyl_isomerase-like_TIM-brl"/>
</dbReference>
<dbReference type="Proteomes" id="UP001596147">
    <property type="component" value="Unassembled WGS sequence"/>
</dbReference>
<reference evidence="3" key="1">
    <citation type="journal article" date="2019" name="Int. J. Syst. Evol. Microbiol.">
        <title>The Global Catalogue of Microorganisms (GCM) 10K type strain sequencing project: providing services to taxonomists for standard genome sequencing and annotation.</title>
        <authorList>
            <consortium name="The Broad Institute Genomics Platform"/>
            <consortium name="The Broad Institute Genome Sequencing Center for Infectious Disease"/>
            <person name="Wu L."/>
            <person name="Ma J."/>
        </authorList>
    </citation>
    <scope>NUCLEOTIDE SEQUENCE [LARGE SCALE GENOMIC DNA]</scope>
    <source>
        <strain evidence="3">CGMCC 1.12237</strain>
    </source>
</reference>
<evidence type="ECO:0000259" key="1">
    <source>
        <dbReference type="Pfam" id="PF01261"/>
    </source>
</evidence>
<keyword evidence="3" id="KW-1185">Reference proteome</keyword>
<name>A0ABW0LNJ6_9BACI</name>
<feature type="domain" description="Xylose isomerase-like TIM barrel" evidence="1">
    <location>
        <begin position="31"/>
        <end position="247"/>
    </location>
</feature>
<comment type="caution">
    <text evidence="2">The sequence shown here is derived from an EMBL/GenBank/DDBJ whole genome shotgun (WGS) entry which is preliminary data.</text>
</comment>
<dbReference type="PANTHER" id="PTHR12110:SF21">
    <property type="entry name" value="XYLOSE ISOMERASE-LIKE TIM BARREL DOMAIN-CONTAINING PROTEIN"/>
    <property type="match status" value="1"/>
</dbReference>
<dbReference type="Gene3D" id="3.20.20.150">
    <property type="entry name" value="Divalent-metal-dependent TIM barrel enzymes"/>
    <property type="match status" value="1"/>
</dbReference>
<evidence type="ECO:0000313" key="3">
    <source>
        <dbReference type="Proteomes" id="UP001596147"/>
    </source>
</evidence>